<dbReference type="GO" id="GO:0003677">
    <property type="term" value="F:DNA binding"/>
    <property type="evidence" value="ECO:0007669"/>
    <property type="project" value="UniProtKB-KW"/>
</dbReference>
<name>A0AAV7YIK7_9EUKA</name>
<evidence type="ECO:0000259" key="8">
    <source>
        <dbReference type="PROSITE" id="PS50217"/>
    </source>
</evidence>
<evidence type="ECO:0000256" key="3">
    <source>
        <dbReference type="ARBA" id="ARBA00023015"/>
    </source>
</evidence>
<gene>
    <name evidence="9" type="ORF">M0812_25973</name>
</gene>
<organism evidence="9 10">
    <name type="scientific">Anaeramoeba flamelloides</name>
    <dbReference type="NCBI Taxonomy" id="1746091"/>
    <lineage>
        <taxon>Eukaryota</taxon>
        <taxon>Metamonada</taxon>
        <taxon>Anaeramoebidae</taxon>
        <taxon>Anaeramoeba</taxon>
    </lineage>
</organism>
<feature type="region of interest" description="Disordered" evidence="7">
    <location>
        <begin position="70"/>
        <end position="106"/>
    </location>
</feature>
<dbReference type="PANTHER" id="PTHR46714:SF6">
    <property type="entry name" value="TRANSCRIPTIONAL ACTIVATOR HAC1"/>
    <property type="match status" value="1"/>
</dbReference>
<dbReference type="PANTHER" id="PTHR46714">
    <property type="entry name" value="TRANSCRIPTIONAL ACTIVATOR HAC1"/>
    <property type="match status" value="1"/>
</dbReference>
<dbReference type="PROSITE" id="PS50217">
    <property type="entry name" value="BZIP"/>
    <property type="match status" value="1"/>
</dbReference>
<evidence type="ECO:0000313" key="9">
    <source>
        <dbReference type="EMBL" id="KAJ3428340.1"/>
    </source>
</evidence>
<reference evidence="9" key="1">
    <citation type="submission" date="2022-08" db="EMBL/GenBank/DDBJ databases">
        <title>Novel sulphate-reducing endosymbionts in the free-living metamonad Anaeramoeba.</title>
        <authorList>
            <person name="Jerlstrom-Hultqvist J."/>
            <person name="Cepicka I."/>
            <person name="Gallot-Lavallee L."/>
            <person name="Salas-Leiva D."/>
            <person name="Curtis B.A."/>
            <person name="Zahonova K."/>
            <person name="Pipaliya S."/>
            <person name="Dacks J."/>
            <person name="Roger A.J."/>
        </authorList>
    </citation>
    <scope>NUCLEOTIDE SEQUENCE</scope>
    <source>
        <strain evidence="9">Busselton2</strain>
    </source>
</reference>
<dbReference type="Proteomes" id="UP001146793">
    <property type="component" value="Unassembled WGS sequence"/>
</dbReference>
<dbReference type="AlphaFoldDB" id="A0AAV7YIK7"/>
<dbReference type="Pfam" id="PF00170">
    <property type="entry name" value="bZIP_1"/>
    <property type="match status" value="1"/>
</dbReference>
<keyword evidence="6" id="KW-0539">Nucleus</keyword>
<comment type="similarity">
    <text evidence="2">Belongs to the bZIP family.</text>
</comment>
<dbReference type="GO" id="GO:0005634">
    <property type="term" value="C:nucleus"/>
    <property type="evidence" value="ECO:0007669"/>
    <property type="project" value="UniProtKB-SubCell"/>
</dbReference>
<comment type="caution">
    <text evidence="9">The sequence shown here is derived from an EMBL/GenBank/DDBJ whole genome shotgun (WGS) entry which is preliminary data.</text>
</comment>
<evidence type="ECO:0000256" key="5">
    <source>
        <dbReference type="ARBA" id="ARBA00023163"/>
    </source>
</evidence>
<evidence type="ECO:0000256" key="2">
    <source>
        <dbReference type="ARBA" id="ARBA00007163"/>
    </source>
</evidence>
<evidence type="ECO:0000256" key="7">
    <source>
        <dbReference type="SAM" id="MobiDB-lite"/>
    </source>
</evidence>
<dbReference type="SUPFAM" id="SSF57959">
    <property type="entry name" value="Leucine zipper domain"/>
    <property type="match status" value="1"/>
</dbReference>
<feature type="compositionally biased region" description="Basic residues" evidence="7">
    <location>
        <begin position="132"/>
        <end position="161"/>
    </location>
</feature>
<dbReference type="InterPro" id="IPR004827">
    <property type="entry name" value="bZIP"/>
</dbReference>
<feature type="domain" description="BZIP" evidence="8">
    <location>
        <begin position="173"/>
        <end position="236"/>
    </location>
</feature>
<evidence type="ECO:0000256" key="4">
    <source>
        <dbReference type="ARBA" id="ARBA00023125"/>
    </source>
</evidence>
<dbReference type="InterPro" id="IPR046347">
    <property type="entry name" value="bZIP_sf"/>
</dbReference>
<dbReference type="InterPro" id="IPR044280">
    <property type="entry name" value="Hac1/HY5"/>
</dbReference>
<evidence type="ECO:0000256" key="1">
    <source>
        <dbReference type="ARBA" id="ARBA00004123"/>
    </source>
</evidence>
<keyword evidence="4" id="KW-0238">DNA-binding</keyword>
<protein>
    <submittedName>
        <fullName evidence="9">Transcriptional activator hac1</fullName>
    </submittedName>
</protein>
<dbReference type="SMART" id="SM00338">
    <property type="entry name" value="BRLZ"/>
    <property type="match status" value="1"/>
</dbReference>
<dbReference type="CDD" id="cd14687">
    <property type="entry name" value="bZIP_ATF2"/>
    <property type="match status" value="1"/>
</dbReference>
<proteinExistence type="inferred from homology"/>
<dbReference type="GO" id="GO:0000981">
    <property type="term" value="F:DNA-binding transcription factor activity, RNA polymerase II-specific"/>
    <property type="evidence" value="ECO:0007669"/>
    <property type="project" value="InterPro"/>
</dbReference>
<comment type="subcellular location">
    <subcellularLocation>
        <location evidence="1">Nucleus</location>
    </subcellularLocation>
</comment>
<evidence type="ECO:0000256" key="6">
    <source>
        <dbReference type="ARBA" id="ARBA00023242"/>
    </source>
</evidence>
<dbReference type="EMBL" id="JANTQA010000060">
    <property type="protein sequence ID" value="KAJ3428340.1"/>
    <property type="molecule type" value="Genomic_DNA"/>
</dbReference>
<accession>A0AAV7YIK7</accession>
<feature type="compositionally biased region" description="Basic and acidic residues" evidence="7">
    <location>
        <begin position="180"/>
        <end position="192"/>
    </location>
</feature>
<evidence type="ECO:0000313" key="10">
    <source>
        <dbReference type="Proteomes" id="UP001146793"/>
    </source>
</evidence>
<keyword evidence="5" id="KW-0804">Transcription</keyword>
<feature type="compositionally biased region" description="Basic and acidic residues" evidence="7">
    <location>
        <begin position="70"/>
        <end position="104"/>
    </location>
</feature>
<feature type="region of interest" description="Disordered" evidence="7">
    <location>
        <begin position="124"/>
        <end position="193"/>
    </location>
</feature>
<dbReference type="GO" id="GO:0045944">
    <property type="term" value="P:positive regulation of transcription by RNA polymerase II"/>
    <property type="evidence" value="ECO:0007669"/>
    <property type="project" value="InterPro"/>
</dbReference>
<dbReference type="Gene3D" id="1.20.5.170">
    <property type="match status" value="1"/>
</dbReference>
<sequence>MHKQMSNNGSLNYINPLFPIEGLQILNTIEKNKSKALFGKNDFHLDDLSTNKTNSACIKTLRFDLDHKQDQGKYKEKYKEKYKDQGTETEKAKDPDQDPEKEIEFFEGNIPDTKIMLLTKEEEIETSENNKHKTAPNPRKRRYVVKKKKKKTRNRKKKKPVQQKPIKPKLNPIEKRRRVLERNRIHAKESRERKKNYLTQLENETKQLKGFNQELNNKVGTLSNSNQNLKNDVRKLKRLLNHSLKIQNLDQILKDDEKFEKLEKKILESRRSPTKIKITKIQTTTITIENFLEDSPESSINLDCDGGDESEDDEEEESGYIEYIPGPGRGDPQETHNSIICRVLGALTRINSHLNWKQNYTNALEFKLLDYYLTDYNSA</sequence>
<keyword evidence="3" id="KW-0805">Transcription regulation</keyword>